<feature type="domain" description="C2H2-type" evidence="10">
    <location>
        <begin position="42"/>
        <end position="72"/>
    </location>
</feature>
<dbReference type="InterPro" id="IPR051061">
    <property type="entry name" value="Zinc_finger_trans_reg"/>
</dbReference>
<dbReference type="Gene3D" id="3.30.160.60">
    <property type="entry name" value="Classic Zinc Finger"/>
    <property type="match status" value="2"/>
</dbReference>
<keyword evidence="5" id="KW-0805">Transcription regulation</keyword>
<dbReference type="PANTHER" id="PTHR46179:SF13">
    <property type="entry name" value="C2H2-TYPE DOMAIN-CONTAINING PROTEIN"/>
    <property type="match status" value="1"/>
</dbReference>
<sequence>MDPGRPLEFACTFPSCGKVFRTESDQKRHEQIHLPKHERTYFSCTYKGCKKRYVSKSSLQSHINNKHLGIKVECRVEGCHVLLADSSSRSHHEKKSHGDPLFVCEMCSNNKFYTKEGLKIHRTHCLSRPNVNRQDPSINDHIQAHSSTHLQNYGPSTNATHFPPAPQQFASHPPIAEYGSHSTFPSSSNPDANSYLGATSAIPDRSTSHPNIGYALPEPGQATGLAANYGLPVLRSQHVSPVDMLKLGSYFPTSSTDSTQLDALSSPSRHSPIYSPTTFHPYRRQEYAHGYQAGVRSSSSGLMQSRTVNHSARIAPSRFPAPVQVAGPMSATQVDTLSPHQNQASTGTPCLPLTTWAPAYGSTNRSNNQGDPPNFSPENQGANPCGPGASLSTPFLPWTIHDPPANDPLSFPSSASYVGPGNFPLSEHFGERFETPYPS</sequence>
<feature type="compositionally biased region" description="Basic and acidic residues" evidence="9">
    <location>
        <begin position="428"/>
        <end position="439"/>
    </location>
</feature>
<dbReference type="OrthoDB" id="8685330at2759"/>
<dbReference type="InterPro" id="IPR013087">
    <property type="entry name" value="Znf_C2H2_type"/>
</dbReference>
<dbReference type="GO" id="GO:0008270">
    <property type="term" value="F:zinc ion binding"/>
    <property type="evidence" value="ECO:0007669"/>
    <property type="project" value="UniProtKB-KW"/>
</dbReference>
<keyword evidence="3 8" id="KW-0863">Zinc-finger</keyword>
<keyword evidence="6" id="KW-0804">Transcription</keyword>
<feature type="compositionally biased region" description="Polar residues" evidence="9">
    <location>
        <begin position="331"/>
        <end position="348"/>
    </location>
</feature>
<gene>
    <name evidence="11" type="ORF">BS47DRAFT_801663</name>
</gene>
<dbReference type="GO" id="GO:0006357">
    <property type="term" value="P:regulation of transcription by RNA polymerase II"/>
    <property type="evidence" value="ECO:0007669"/>
    <property type="project" value="TreeGrafter"/>
</dbReference>
<feature type="region of interest" description="Disordered" evidence="9">
    <location>
        <begin position="356"/>
        <end position="439"/>
    </location>
</feature>
<keyword evidence="7" id="KW-0539">Nucleus</keyword>
<organism evidence="11 12">
    <name type="scientific">Hydnum rufescens UP504</name>
    <dbReference type="NCBI Taxonomy" id="1448309"/>
    <lineage>
        <taxon>Eukaryota</taxon>
        <taxon>Fungi</taxon>
        <taxon>Dikarya</taxon>
        <taxon>Basidiomycota</taxon>
        <taxon>Agaricomycotina</taxon>
        <taxon>Agaricomycetes</taxon>
        <taxon>Cantharellales</taxon>
        <taxon>Hydnaceae</taxon>
        <taxon>Hydnum</taxon>
    </lineage>
</organism>
<dbReference type="PANTHER" id="PTHR46179">
    <property type="entry name" value="ZINC FINGER PROTEIN"/>
    <property type="match status" value="1"/>
</dbReference>
<dbReference type="InterPro" id="IPR036236">
    <property type="entry name" value="Znf_C2H2_sf"/>
</dbReference>
<evidence type="ECO:0000256" key="9">
    <source>
        <dbReference type="SAM" id="MobiDB-lite"/>
    </source>
</evidence>
<accession>A0A9P6B0F1</accession>
<name>A0A9P6B0F1_9AGAM</name>
<evidence type="ECO:0000256" key="2">
    <source>
        <dbReference type="ARBA" id="ARBA00022723"/>
    </source>
</evidence>
<feature type="region of interest" description="Disordered" evidence="9">
    <location>
        <begin position="331"/>
        <end position="350"/>
    </location>
</feature>
<comment type="subcellular location">
    <subcellularLocation>
        <location evidence="1">Nucleus</location>
    </subcellularLocation>
</comment>
<dbReference type="GO" id="GO:0005634">
    <property type="term" value="C:nucleus"/>
    <property type="evidence" value="ECO:0007669"/>
    <property type="project" value="UniProtKB-SubCell"/>
</dbReference>
<keyword evidence="12" id="KW-1185">Reference proteome</keyword>
<evidence type="ECO:0000313" key="11">
    <source>
        <dbReference type="EMBL" id="KAF9515225.1"/>
    </source>
</evidence>
<dbReference type="EMBL" id="MU128952">
    <property type="protein sequence ID" value="KAF9515225.1"/>
    <property type="molecule type" value="Genomic_DNA"/>
</dbReference>
<reference evidence="11" key="1">
    <citation type="journal article" date="2020" name="Nat. Commun.">
        <title>Large-scale genome sequencing of mycorrhizal fungi provides insights into the early evolution of symbiotic traits.</title>
        <authorList>
            <person name="Miyauchi S."/>
            <person name="Kiss E."/>
            <person name="Kuo A."/>
            <person name="Drula E."/>
            <person name="Kohler A."/>
            <person name="Sanchez-Garcia M."/>
            <person name="Morin E."/>
            <person name="Andreopoulos B."/>
            <person name="Barry K.W."/>
            <person name="Bonito G."/>
            <person name="Buee M."/>
            <person name="Carver A."/>
            <person name="Chen C."/>
            <person name="Cichocki N."/>
            <person name="Clum A."/>
            <person name="Culley D."/>
            <person name="Crous P.W."/>
            <person name="Fauchery L."/>
            <person name="Girlanda M."/>
            <person name="Hayes R.D."/>
            <person name="Keri Z."/>
            <person name="LaButti K."/>
            <person name="Lipzen A."/>
            <person name="Lombard V."/>
            <person name="Magnuson J."/>
            <person name="Maillard F."/>
            <person name="Murat C."/>
            <person name="Nolan M."/>
            <person name="Ohm R.A."/>
            <person name="Pangilinan J."/>
            <person name="Pereira M.F."/>
            <person name="Perotto S."/>
            <person name="Peter M."/>
            <person name="Pfister S."/>
            <person name="Riley R."/>
            <person name="Sitrit Y."/>
            <person name="Stielow J.B."/>
            <person name="Szollosi G."/>
            <person name="Zifcakova L."/>
            <person name="Stursova M."/>
            <person name="Spatafora J.W."/>
            <person name="Tedersoo L."/>
            <person name="Vaario L.M."/>
            <person name="Yamada A."/>
            <person name="Yan M."/>
            <person name="Wang P."/>
            <person name="Xu J."/>
            <person name="Bruns T."/>
            <person name="Baldrian P."/>
            <person name="Vilgalys R."/>
            <person name="Dunand C."/>
            <person name="Henrissat B."/>
            <person name="Grigoriev I.V."/>
            <person name="Hibbett D."/>
            <person name="Nagy L.G."/>
            <person name="Martin F.M."/>
        </authorList>
    </citation>
    <scope>NUCLEOTIDE SEQUENCE</scope>
    <source>
        <strain evidence="11">UP504</strain>
    </source>
</reference>
<evidence type="ECO:0000256" key="4">
    <source>
        <dbReference type="ARBA" id="ARBA00022833"/>
    </source>
</evidence>
<evidence type="ECO:0000256" key="7">
    <source>
        <dbReference type="ARBA" id="ARBA00023242"/>
    </source>
</evidence>
<evidence type="ECO:0000256" key="8">
    <source>
        <dbReference type="PROSITE-ProRule" id="PRU00042"/>
    </source>
</evidence>
<keyword evidence="4" id="KW-0862">Zinc</keyword>
<evidence type="ECO:0000256" key="1">
    <source>
        <dbReference type="ARBA" id="ARBA00004123"/>
    </source>
</evidence>
<protein>
    <recommendedName>
        <fullName evidence="10">C2H2-type domain-containing protein</fullName>
    </recommendedName>
</protein>
<feature type="domain" description="C2H2-type" evidence="10">
    <location>
        <begin position="9"/>
        <end position="38"/>
    </location>
</feature>
<comment type="caution">
    <text evidence="11">The sequence shown here is derived from an EMBL/GenBank/DDBJ whole genome shotgun (WGS) entry which is preliminary data.</text>
</comment>
<feature type="compositionally biased region" description="Polar residues" evidence="9">
    <location>
        <begin position="361"/>
        <end position="382"/>
    </location>
</feature>
<dbReference type="PROSITE" id="PS50157">
    <property type="entry name" value="ZINC_FINGER_C2H2_2"/>
    <property type="match status" value="2"/>
</dbReference>
<evidence type="ECO:0000256" key="3">
    <source>
        <dbReference type="ARBA" id="ARBA00022771"/>
    </source>
</evidence>
<dbReference type="SMART" id="SM00355">
    <property type="entry name" value="ZnF_C2H2"/>
    <property type="match status" value="4"/>
</dbReference>
<evidence type="ECO:0000256" key="6">
    <source>
        <dbReference type="ARBA" id="ARBA00023163"/>
    </source>
</evidence>
<dbReference type="Proteomes" id="UP000886523">
    <property type="component" value="Unassembled WGS sequence"/>
</dbReference>
<evidence type="ECO:0000313" key="12">
    <source>
        <dbReference type="Proteomes" id="UP000886523"/>
    </source>
</evidence>
<keyword evidence="2" id="KW-0479">Metal-binding</keyword>
<evidence type="ECO:0000259" key="10">
    <source>
        <dbReference type="PROSITE" id="PS50157"/>
    </source>
</evidence>
<evidence type="ECO:0000256" key="5">
    <source>
        <dbReference type="ARBA" id="ARBA00023015"/>
    </source>
</evidence>
<dbReference type="SUPFAM" id="SSF57667">
    <property type="entry name" value="beta-beta-alpha zinc fingers"/>
    <property type="match status" value="1"/>
</dbReference>
<proteinExistence type="predicted"/>
<dbReference type="AlphaFoldDB" id="A0A9P6B0F1"/>
<dbReference type="PROSITE" id="PS00028">
    <property type="entry name" value="ZINC_FINGER_C2H2_1"/>
    <property type="match status" value="2"/>
</dbReference>
<feature type="compositionally biased region" description="Polar residues" evidence="9">
    <location>
        <begin position="180"/>
        <end position="191"/>
    </location>
</feature>
<feature type="region of interest" description="Disordered" evidence="9">
    <location>
        <begin position="162"/>
        <end position="191"/>
    </location>
</feature>